<name>A0AAV0UT62_9STRA</name>
<dbReference type="EMBL" id="CANTFM010001386">
    <property type="protein sequence ID" value="CAI5738900.1"/>
    <property type="molecule type" value="Genomic_DNA"/>
</dbReference>
<sequence length="98" mass="11243">MHMFVQLDAKRAARLSVSTVLEALAGEHEARLSGSFEELLAEEARQRAALEVRVRSQLVQQEEWLQQLEGAFRSPYDPEHDQDFGRKGLNSLYQQLQC</sequence>
<reference evidence="1" key="1">
    <citation type="submission" date="2022-12" db="EMBL/GenBank/DDBJ databases">
        <authorList>
            <person name="Webb A."/>
        </authorList>
    </citation>
    <scope>NUCLEOTIDE SEQUENCE</scope>
    <source>
        <strain evidence="1">Pd1</strain>
    </source>
</reference>
<dbReference type="AlphaFoldDB" id="A0AAV0UT62"/>
<evidence type="ECO:0000313" key="2">
    <source>
        <dbReference type="Proteomes" id="UP001162029"/>
    </source>
</evidence>
<dbReference type="Proteomes" id="UP001162029">
    <property type="component" value="Unassembled WGS sequence"/>
</dbReference>
<organism evidence="1 2">
    <name type="scientific">Peronospora destructor</name>
    <dbReference type="NCBI Taxonomy" id="86335"/>
    <lineage>
        <taxon>Eukaryota</taxon>
        <taxon>Sar</taxon>
        <taxon>Stramenopiles</taxon>
        <taxon>Oomycota</taxon>
        <taxon>Peronosporomycetes</taxon>
        <taxon>Peronosporales</taxon>
        <taxon>Peronosporaceae</taxon>
        <taxon>Peronospora</taxon>
    </lineage>
</organism>
<keyword evidence="2" id="KW-1185">Reference proteome</keyword>
<comment type="caution">
    <text evidence="1">The sequence shown here is derived from an EMBL/GenBank/DDBJ whole genome shotgun (WGS) entry which is preliminary data.</text>
</comment>
<gene>
    <name evidence="1" type="ORF">PDE001_LOCUS7040</name>
</gene>
<evidence type="ECO:0000313" key="1">
    <source>
        <dbReference type="EMBL" id="CAI5738900.1"/>
    </source>
</evidence>
<proteinExistence type="predicted"/>
<protein>
    <submittedName>
        <fullName evidence="1">Uncharacterized protein</fullName>
    </submittedName>
</protein>
<accession>A0AAV0UT62</accession>